<comment type="caution">
    <text evidence="19">The sequence shown here is derived from an EMBL/GenBank/DDBJ whole genome shotgun (WGS) entry which is preliminary data.</text>
</comment>
<feature type="binding site" evidence="14">
    <location>
        <position position="309"/>
    </location>
    <ligand>
        <name>FAD</name>
        <dbReference type="ChEBI" id="CHEBI:57692"/>
    </ligand>
</feature>
<dbReference type="Proteomes" id="UP000317155">
    <property type="component" value="Unassembled WGS sequence"/>
</dbReference>
<dbReference type="InterPro" id="IPR001100">
    <property type="entry name" value="Pyr_nuc-diS_OxRdtase"/>
</dbReference>
<dbReference type="SUPFAM" id="SSF51905">
    <property type="entry name" value="FAD/NAD(P)-binding domain"/>
    <property type="match status" value="1"/>
</dbReference>
<dbReference type="SUPFAM" id="SSF55424">
    <property type="entry name" value="FAD/NAD-linked reductases, dimerisation (C-terminal) domain"/>
    <property type="match status" value="1"/>
</dbReference>
<evidence type="ECO:0000256" key="14">
    <source>
        <dbReference type="PIRSR" id="PIRSR000350-3"/>
    </source>
</evidence>
<evidence type="ECO:0000256" key="4">
    <source>
        <dbReference type="ARBA" id="ARBA00016961"/>
    </source>
</evidence>
<dbReference type="InterPro" id="IPR036188">
    <property type="entry name" value="FAD/NAD-bd_sf"/>
</dbReference>
<keyword evidence="9 14" id="KW-0520">NAD</keyword>
<feature type="binding site" evidence="14">
    <location>
        <begin position="144"/>
        <end position="146"/>
    </location>
    <ligand>
        <name>FAD</name>
        <dbReference type="ChEBI" id="CHEBI:57692"/>
    </ligand>
</feature>
<dbReference type="GO" id="GO:0050660">
    <property type="term" value="F:flavin adenine dinucleotide binding"/>
    <property type="evidence" value="ECO:0007669"/>
    <property type="project" value="InterPro"/>
</dbReference>
<dbReference type="InterPro" id="IPR006258">
    <property type="entry name" value="Lipoamide_DH"/>
</dbReference>
<reference evidence="19 20" key="1">
    <citation type="submission" date="2019-07" db="EMBL/GenBank/DDBJ databases">
        <title>Insights of Desulfuromonas acetexigens electromicrobiology.</title>
        <authorList>
            <person name="Katuri K."/>
            <person name="Sapireddy V."/>
            <person name="Shaw D.R."/>
            <person name="Saikaly P."/>
        </authorList>
    </citation>
    <scope>NUCLEOTIDE SEQUENCE [LARGE SCALE GENOMIC DNA]</scope>
    <source>
        <strain evidence="19 20">2873</strain>
    </source>
</reference>
<feature type="active site" description="Proton acceptor" evidence="13">
    <location>
        <position position="437"/>
    </location>
</feature>
<keyword evidence="5" id="KW-0963">Cytoplasm</keyword>
<feature type="binding site" evidence="14">
    <location>
        <position position="269"/>
    </location>
    <ligand>
        <name>NAD(+)</name>
        <dbReference type="ChEBI" id="CHEBI:57540"/>
    </ligand>
</feature>
<dbReference type="InterPro" id="IPR023753">
    <property type="entry name" value="FAD/NAD-binding_dom"/>
</dbReference>
<feature type="domain" description="Pyridine nucleotide-disulphide oxidoreductase dimerisation" evidence="17">
    <location>
        <begin position="344"/>
        <end position="447"/>
    </location>
</feature>
<dbReference type="GO" id="GO:0005737">
    <property type="term" value="C:cytoplasm"/>
    <property type="evidence" value="ECO:0007669"/>
    <property type="project" value="UniProtKB-SubCell"/>
</dbReference>
<comment type="cofactor">
    <cofactor evidence="14 16">
        <name>FAD</name>
        <dbReference type="ChEBI" id="CHEBI:57692"/>
    </cofactor>
    <text evidence="14 16">Binds 1 FAD per subunit.</text>
</comment>
<dbReference type="PANTHER" id="PTHR22912:SF217">
    <property type="entry name" value="DIHYDROLIPOYL DEHYDROGENASE"/>
    <property type="match status" value="1"/>
</dbReference>
<sequence length="454" mass="48720">MKNFDVVIIGGGPGGMTAGIMLSQNGKSVAIVQMEQDSFGGTCLNRGCMPTKSMLKAATTYRHAKQAGIYGLDLEVKPVDLARVRAVADQDIAQLREMVQGMFAQAPITAFRGQGAFTSDHEIMITKSNGVTDLIRGETIIVATGSQPVELPFAPFDGRHILSSDHLLRNTELPETMLIVGGGAVGCEFATLYHTFGSKIILVEALASIIPREDREAGKMLQSAFENQGLTVKTQTRIERLEISHDKVQVHYAGDVPTDTVDKVLVAIGRRPNIEHLNLQAAGVVTEKGAIKVNPSLQTNIPHIYALGDVISGMSLAHSAEKEGQVLAMNLLNGTENRMNVGTVPRVTFCHPEVAAIGVTEADDGIKTLTLPQVPNGRALVDKVAPAFMKLFVEEKTERIAGAVIIGEAATEMIHELALAMENKLTLGQIAQTVHVHPTHSKNILHAVQHALHG</sequence>
<evidence type="ECO:0000256" key="15">
    <source>
        <dbReference type="PIRSR" id="PIRSR000350-4"/>
    </source>
</evidence>
<keyword evidence="11 16" id="KW-0676">Redox-active center</keyword>
<dbReference type="InterPro" id="IPR012999">
    <property type="entry name" value="Pyr_OxRdtase_I_AS"/>
</dbReference>
<feature type="binding site" evidence="14">
    <location>
        <position position="204"/>
    </location>
    <ligand>
        <name>NAD(+)</name>
        <dbReference type="ChEBI" id="CHEBI:57540"/>
    </ligand>
</feature>
<dbReference type="PRINTS" id="PR00411">
    <property type="entry name" value="PNDRDTASEI"/>
</dbReference>
<evidence type="ECO:0000256" key="16">
    <source>
        <dbReference type="RuleBase" id="RU003692"/>
    </source>
</evidence>
<evidence type="ECO:0000259" key="17">
    <source>
        <dbReference type="Pfam" id="PF02852"/>
    </source>
</evidence>
<organism evidence="19 20">
    <name type="scientific">Trichloromonas acetexigens</name>
    <dbReference type="NCBI Taxonomy" id="38815"/>
    <lineage>
        <taxon>Bacteria</taxon>
        <taxon>Pseudomonadati</taxon>
        <taxon>Thermodesulfobacteriota</taxon>
        <taxon>Desulfuromonadia</taxon>
        <taxon>Desulfuromonadales</taxon>
        <taxon>Trichloromonadaceae</taxon>
        <taxon>Trichloromonas</taxon>
    </lineage>
</organism>
<evidence type="ECO:0000256" key="12">
    <source>
        <dbReference type="ARBA" id="ARBA00049187"/>
    </source>
</evidence>
<evidence type="ECO:0000256" key="8">
    <source>
        <dbReference type="ARBA" id="ARBA00023002"/>
    </source>
</evidence>
<dbReference type="PRINTS" id="PR00368">
    <property type="entry name" value="FADPNR"/>
</dbReference>
<gene>
    <name evidence="19" type="primary">lpdA</name>
    <name evidence="19" type="ORF">FL622_05335</name>
</gene>
<dbReference type="Pfam" id="PF02852">
    <property type="entry name" value="Pyr_redox_dim"/>
    <property type="match status" value="1"/>
</dbReference>
<protein>
    <recommendedName>
        <fullName evidence="4 16">Dihydrolipoyl dehydrogenase</fullName>
        <ecNumber evidence="3 16">1.8.1.4</ecNumber>
    </recommendedName>
</protein>
<dbReference type="EC" id="1.8.1.4" evidence="3 16"/>
<feature type="binding site" evidence="14">
    <location>
        <begin position="181"/>
        <end position="188"/>
    </location>
    <ligand>
        <name>NAD(+)</name>
        <dbReference type="ChEBI" id="CHEBI:57540"/>
    </ligand>
</feature>
<dbReference type="EMBL" id="VJVV01000003">
    <property type="protein sequence ID" value="TRO82611.1"/>
    <property type="molecule type" value="Genomic_DNA"/>
</dbReference>
<evidence type="ECO:0000256" key="5">
    <source>
        <dbReference type="ARBA" id="ARBA00022490"/>
    </source>
</evidence>
<evidence type="ECO:0000256" key="7">
    <source>
        <dbReference type="ARBA" id="ARBA00022827"/>
    </source>
</evidence>
<feature type="disulfide bond" description="Redox-active" evidence="15">
    <location>
        <begin position="43"/>
        <end position="48"/>
    </location>
</feature>
<dbReference type="RefSeq" id="WP_092056770.1">
    <property type="nucleotide sequence ID" value="NZ_FOJJ01000023.1"/>
</dbReference>
<dbReference type="Pfam" id="PF07992">
    <property type="entry name" value="Pyr_redox_2"/>
    <property type="match status" value="1"/>
</dbReference>
<evidence type="ECO:0000259" key="18">
    <source>
        <dbReference type="Pfam" id="PF07992"/>
    </source>
</evidence>
<dbReference type="Gene3D" id="3.30.390.30">
    <property type="match status" value="1"/>
</dbReference>
<comment type="miscellaneous">
    <text evidence="16">The active site is a redox-active disulfide bond.</text>
</comment>
<dbReference type="NCBIfam" id="TIGR01350">
    <property type="entry name" value="lipoamide_DH"/>
    <property type="match status" value="1"/>
</dbReference>
<evidence type="ECO:0000256" key="13">
    <source>
        <dbReference type="PIRSR" id="PIRSR000350-2"/>
    </source>
</evidence>
<dbReference type="Gene3D" id="3.50.50.60">
    <property type="entry name" value="FAD/NAD(P)-binding domain"/>
    <property type="match status" value="2"/>
</dbReference>
<comment type="similarity">
    <text evidence="2 16">Belongs to the class-I pyridine nucleotide-disulfide oxidoreductase family.</text>
</comment>
<dbReference type="PROSITE" id="PS00076">
    <property type="entry name" value="PYRIDINE_REDOX_1"/>
    <property type="match status" value="1"/>
</dbReference>
<dbReference type="AlphaFoldDB" id="A0A550JHB5"/>
<dbReference type="OrthoDB" id="9786429at2"/>
<evidence type="ECO:0000256" key="10">
    <source>
        <dbReference type="ARBA" id="ARBA00023157"/>
    </source>
</evidence>
<evidence type="ECO:0000256" key="11">
    <source>
        <dbReference type="ARBA" id="ARBA00023284"/>
    </source>
</evidence>
<feature type="binding site" evidence="14">
    <location>
        <position position="115"/>
    </location>
    <ligand>
        <name>FAD</name>
        <dbReference type="ChEBI" id="CHEBI:57692"/>
    </ligand>
</feature>
<feature type="binding site" evidence="14">
    <location>
        <position position="52"/>
    </location>
    <ligand>
        <name>FAD</name>
        <dbReference type="ChEBI" id="CHEBI:57692"/>
    </ligand>
</feature>
<dbReference type="InterPro" id="IPR004099">
    <property type="entry name" value="Pyr_nucl-diS_OxRdtase_dimer"/>
</dbReference>
<comment type="catalytic activity">
    <reaction evidence="12 16">
        <text>N(6)-[(R)-dihydrolipoyl]-L-lysyl-[protein] + NAD(+) = N(6)-[(R)-lipoyl]-L-lysyl-[protein] + NADH + H(+)</text>
        <dbReference type="Rhea" id="RHEA:15045"/>
        <dbReference type="Rhea" id="RHEA-COMP:10474"/>
        <dbReference type="Rhea" id="RHEA-COMP:10475"/>
        <dbReference type="ChEBI" id="CHEBI:15378"/>
        <dbReference type="ChEBI" id="CHEBI:57540"/>
        <dbReference type="ChEBI" id="CHEBI:57945"/>
        <dbReference type="ChEBI" id="CHEBI:83099"/>
        <dbReference type="ChEBI" id="CHEBI:83100"/>
        <dbReference type="EC" id="1.8.1.4"/>
    </reaction>
</comment>
<keyword evidence="14" id="KW-0547">Nucleotide-binding</keyword>
<comment type="subcellular location">
    <subcellularLocation>
        <location evidence="1">Cytoplasm</location>
    </subcellularLocation>
</comment>
<dbReference type="GO" id="GO:0004148">
    <property type="term" value="F:dihydrolipoyl dehydrogenase (NADH) activity"/>
    <property type="evidence" value="ECO:0007669"/>
    <property type="project" value="UniProtKB-EC"/>
</dbReference>
<dbReference type="InterPro" id="IPR016156">
    <property type="entry name" value="FAD/NAD-linked_Rdtase_dimer_sf"/>
</dbReference>
<evidence type="ECO:0000256" key="6">
    <source>
        <dbReference type="ARBA" id="ARBA00022630"/>
    </source>
</evidence>
<keyword evidence="8 16" id="KW-0560">Oxidoreductase</keyword>
<evidence type="ECO:0000256" key="2">
    <source>
        <dbReference type="ARBA" id="ARBA00007532"/>
    </source>
</evidence>
<dbReference type="InterPro" id="IPR050151">
    <property type="entry name" value="Class-I_Pyr_Nuc-Dis_Oxidored"/>
</dbReference>
<name>A0A550JHB5_9BACT</name>
<keyword evidence="7 14" id="KW-0274">FAD</keyword>
<evidence type="ECO:0000313" key="19">
    <source>
        <dbReference type="EMBL" id="TRO82611.1"/>
    </source>
</evidence>
<accession>A0A550JHB5</accession>
<evidence type="ECO:0000313" key="20">
    <source>
        <dbReference type="Proteomes" id="UP000317155"/>
    </source>
</evidence>
<evidence type="ECO:0000256" key="9">
    <source>
        <dbReference type="ARBA" id="ARBA00023027"/>
    </source>
</evidence>
<keyword evidence="20" id="KW-1185">Reference proteome</keyword>
<evidence type="ECO:0000256" key="1">
    <source>
        <dbReference type="ARBA" id="ARBA00004496"/>
    </source>
</evidence>
<dbReference type="PANTHER" id="PTHR22912">
    <property type="entry name" value="DISULFIDE OXIDOREDUCTASE"/>
    <property type="match status" value="1"/>
</dbReference>
<keyword evidence="10" id="KW-1015">Disulfide bond</keyword>
<dbReference type="GO" id="GO:0006103">
    <property type="term" value="P:2-oxoglutarate metabolic process"/>
    <property type="evidence" value="ECO:0007669"/>
    <property type="project" value="TreeGrafter"/>
</dbReference>
<proteinExistence type="inferred from homology"/>
<feature type="domain" description="FAD/NAD(P)-binding" evidence="18">
    <location>
        <begin position="4"/>
        <end position="324"/>
    </location>
</feature>
<keyword evidence="6 16" id="KW-0285">Flavoprotein</keyword>
<dbReference type="PIRSF" id="PIRSF000350">
    <property type="entry name" value="Mercury_reductase_MerA"/>
    <property type="match status" value="1"/>
</dbReference>
<evidence type="ECO:0000256" key="3">
    <source>
        <dbReference type="ARBA" id="ARBA00012608"/>
    </source>
</evidence>